<accession>A0A8D8SEL1</accession>
<keyword evidence="1" id="KW-0472">Membrane</keyword>
<dbReference type="EMBL" id="HBUF01211172">
    <property type="protein sequence ID" value="CAG6665588.1"/>
    <property type="molecule type" value="Transcribed_RNA"/>
</dbReference>
<reference evidence="2" key="1">
    <citation type="submission" date="2021-05" db="EMBL/GenBank/DDBJ databases">
        <authorList>
            <person name="Alioto T."/>
            <person name="Alioto T."/>
            <person name="Gomez Garrido J."/>
        </authorList>
    </citation>
    <scope>NUCLEOTIDE SEQUENCE</scope>
</reference>
<protein>
    <submittedName>
        <fullName evidence="2">Uncharacterized protein</fullName>
    </submittedName>
</protein>
<feature type="transmembrane region" description="Helical" evidence="1">
    <location>
        <begin position="27"/>
        <end position="49"/>
    </location>
</feature>
<proteinExistence type="predicted"/>
<name>A0A8D8SEL1_9HEMI</name>
<dbReference type="AlphaFoldDB" id="A0A8D8SEL1"/>
<evidence type="ECO:0000256" key="1">
    <source>
        <dbReference type="SAM" id="Phobius"/>
    </source>
</evidence>
<dbReference type="EMBL" id="HBUF01211173">
    <property type="protein sequence ID" value="CAG6665591.1"/>
    <property type="molecule type" value="Transcribed_RNA"/>
</dbReference>
<keyword evidence="1" id="KW-1133">Transmembrane helix</keyword>
<organism evidence="2">
    <name type="scientific">Cacopsylla melanoneura</name>
    <dbReference type="NCBI Taxonomy" id="428564"/>
    <lineage>
        <taxon>Eukaryota</taxon>
        <taxon>Metazoa</taxon>
        <taxon>Ecdysozoa</taxon>
        <taxon>Arthropoda</taxon>
        <taxon>Hexapoda</taxon>
        <taxon>Insecta</taxon>
        <taxon>Pterygota</taxon>
        <taxon>Neoptera</taxon>
        <taxon>Paraneoptera</taxon>
        <taxon>Hemiptera</taxon>
        <taxon>Sternorrhyncha</taxon>
        <taxon>Psylloidea</taxon>
        <taxon>Psyllidae</taxon>
        <taxon>Psyllinae</taxon>
        <taxon>Cacopsylla</taxon>
    </lineage>
</organism>
<dbReference type="EMBL" id="HBUF01211174">
    <property type="protein sequence ID" value="CAG6665594.1"/>
    <property type="molecule type" value="Transcribed_RNA"/>
</dbReference>
<sequence>MSFRLLFRISLDTTGLLEILCIVDFTFFSNLLSLGLLFVFPLSVILMGIKSPLSIGITVSELPSLLPSSITTSSSTLSNTKSFALGFSLANSSSIAARALYSCFKSSST</sequence>
<keyword evidence="1" id="KW-0812">Transmembrane</keyword>
<evidence type="ECO:0000313" key="2">
    <source>
        <dbReference type="EMBL" id="CAG6665591.1"/>
    </source>
</evidence>
<dbReference type="EMBL" id="HBUF01211175">
    <property type="protein sequence ID" value="CAG6665596.1"/>
    <property type="molecule type" value="Transcribed_RNA"/>
</dbReference>